<dbReference type="Proteomes" id="UP000249645">
    <property type="component" value="Unassembled WGS sequence"/>
</dbReference>
<dbReference type="AlphaFoldDB" id="A0A2W5GW82"/>
<keyword evidence="1" id="KW-0732">Signal</keyword>
<sequence length="268" mass="30202">MKAQYKIFLLAMLVLAVSSCKKYLDQIPDDTLTVEGVFDNSDNALRFLANVYSNVPDEFNQRYVGGNSNAGAWTAASDEADYQWNWVGSNYMNIGSWNSSSSFVQEFWQDDYNAIRSATFFMQNIDKVPSINMPDNLKVIYKNEARALRAIYYFYLVRIYGPIVIIGDEPIAVDAPTDLVQVPRNSMDECIDYITKELDSAANNLPVVQAKTTDYGRITKPIALAFKARALLLNASPLFNGNSDYAALKNLDGKQLINQTYDANKWKL</sequence>
<proteinExistence type="predicted"/>
<feature type="domain" description="SusD-like N-terminal" evidence="2">
    <location>
        <begin position="22"/>
        <end position="231"/>
    </location>
</feature>
<dbReference type="Pfam" id="PF14322">
    <property type="entry name" value="SusD-like_3"/>
    <property type="match status" value="1"/>
</dbReference>
<evidence type="ECO:0000259" key="2">
    <source>
        <dbReference type="Pfam" id="PF14322"/>
    </source>
</evidence>
<evidence type="ECO:0000313" key="3">
    <source>
        <dbReference type="EMBL" id="PZP46239.1"/>
    </source>
</evidence>
<dbReference type="PROSITE" id="PS51257">
    <property type="entry name" value="PROKAR_LIPOPROTEIN"/>
    <property type="match status" value="1"/>
</dbReference>
<dbReference type="InterPro" id="IPR011990">
    <property type="entry name" value="TPR-like_helical_dom_sf"/>
</dbReference>
<feature type="non-terminal residue" evidence="3">
    <location>
        <position position="268"/>
    </location>
</feature>
<dbReference type="SUPFAM" id="SSF48452">
    <property type="entry name" value="TPR-like"/>
    <property type="match status" value="1"/>
</dbReference>
<protein>
    <submittedName>
        <fullName evidence="3">RagB/SusD family nutrient uptake outer membrane protein</fullName>
    </submittedName>
</protein>
<gene>
    <name evidence="3" type="ORF">DI598_12390</name>
</gene>
<evidence type="ECO:0000313" key="4">
    <source>
        <dbReference type="Proteomes" id="UP000249645"/>
    </source>
</evidence>
<feature type="signal peptide" evidence="1">
    <location>
        <begin position="1"/>
        <end position="22"/>
    </location>
</feature>
<comment type="caution">
    <text evidence="3">The sequence shown here is derived from an EMBL/GenBank/DDBJ whole genome shotgun (WGS) entry which is preliminary data.</text>
</comment>
<dbReference type="Gene3D" id="1.25.40.390">
    <property type="match status" value="1"/>
</dbReference>
<reference evidence="3 4" key="1">
    <citation type="submission" date="2017-11" db="EMBL/GenBank/DDBJ databases">
        <title>Infants hospitalized years apart are colonized by the same room-sourced microbial strains.</title>
        <authorList>
            <person name="Brooks B."/>
            <person name="Olm M.R."/>
            <person name="Firek B.A."/>
            <person name="Baker R."/>
            <person name="Thomas B.C."/>
            <person name="Morowitz M.J."/>
            <person name="Banfield J.F."/>
        </authorList>
    </citation>
    <scope>NUCLEOTIDE SEQUENCE [LARGE SCALE GENOMIC DNA]</scope>
    <source>
        <strain evidence="3">S2_009_000_R2_76</strain>
    </source>
</reference>
<evidence type="ECO:0000256" key="1">
    <source>
        <dbReference type="SAM" id="SignalP"/>
    </source>
</evidence>
<dbReference type="InterPro" id="IPR033985">
    <property type="entry name" value="SusD-like_N"/>
</dbReference>
<feature type="chain" id="PRO_5015930477" evidence="1">
    <location>
        <begin position="23"/>
        <end position="268"/>
    </location>
</feature>
<accession>A0A2W5GW82</accession>
<organism evidence="3 4">
    <name type="scientific">Pseudopedobacter saltans</name>
    <dbReference type="NCBI Taxonomy" id="151895"/>
    <lineage>
        <taxon>Bacteria</taxon>
        <taxon>Pseudomonadati</taxon>
        <taxon>Bacteroidota</taxon>
        <taxon>Sphingobacteriia</taxon>
        <taxon>Sphingobacteriales</taxon>
        <taxon>Sphingobacteriaceae</taxon>
        <taxon>Pseudopedobacter</taxon>
    </lineage>
</organism>
<name>A0A2W5GW82_9SPHI</name>
<dbReference type="EMBL" id="QFOI01000234">
    <property type="protein sequence ID" value="PZP46239.1"/>
    <property type="molecule type" value="Genomic_DNA"/>
</dbReference>